<dbReference type="AlphaFoldDB" id="A0AA35K610"/>
<reference evidence="2" key="1">
    <citation type="submission" date="2022-12" db="EMBL/GenBank/DDBJ databases">
        <authorList>
            <person name="Alioto T."/>
            <person name="Alioto T."/>
            <person name="Gomez Garrido J."/>
        </authorList>
    </citation>
    <scope>NUCLEOTIDE SEQUENCE</scope>
</reference>
<feature type="region of interest" description="Disordered" evidence="1">
    <location>
        <begin position="1"/>
        <end position="54"/>
    </location>
</feature>
<evidence type="ECO:0000313" key="3">
    <source>
        <dbReference type="Proteomes" id="UP001178461"/>
    </source>
</evidence>
<protein>
    <submittedName>
        <fullName evidence="2">Uncharacterized protein</fullName>
    </submittedName>
</protein>
<dbReference type="Proteomes" id="UP001178461">
    <property type="component" value="Chromosome 3"/>
</dbReference>
<sequence>MPYGPIGEYRPARRATGARAHRGGRGRRAVSHTHLAGESPRRAHPSRKACPQRGRYVGRAVVEAPSRQSRLFEARGVGGGRRYSPLTNTSAVPLKLNPENGGKGSVDSAPEDSRRFLFGVPRPLYVQKGASRALGKVGRTEVAGRGGSQTLPPRALKKCLAVKRGEGTGSVNKNGGT</sequence>
<gene>
    <name evidence="2" type="ORF">PODLI_1B002121</name>
</gene>
<feature type="region of interest" description="Disordered" evidence="1">
    <location>
        <begin position="75"/>
        <end position="111"/>
    </location>
</feature>
<organism evidence="2 3">
    <name type="scientific">Podarcis lilfordi</name>
    <name type="common">Lilford's wall lizard</name>
    <dbReference type="NCBI Taxonomy" id="74358"/>
    <lineage>
        <taxon>Eukaryota</taxon>
        <taxon>Metazoa</taxon>
        <taxon>Chordata</taxon>
        <taxon>Craniata</taxon>
        <taxon>Vertebrata</taxon>
        <taxon>Euteleostomi</taxon>
        <taxon>Lepidosauria</taxon>
        <taxon>Squamata</taxon>
        <taxon>Bifurcata</taxon>
        <taxon>Unidentata</taxon>
        <taxon>Episquamata</taxon>
        <taxon>Laterata</taxon>
        <taxon>Lacertibaenia</taxon>
        <taxon>Lacertidae</taxon>
        <taxon>Podarcis</taxon>
    </lineage>
</organism>
<proteinExistence type="predicted"/>
<keyword evidence="3" id="KW-1185">Reference proteome</keyword>
<accession>A0AA35K610</accession>
<evidence type="ECO:0000256" key="1">
    <source>
        <dbReference type="SAM" id="MobiDB-lite"/>
    </source>
</evidence>
<evidence type="ECO:0000313" key="2">
    <source>
        <dbReference type="EMBL" id="CAI5770973.1"/>
    </source>
</evidence>
<dbReference type="EMBL" id="OX395128">
    <property type="protein sequence ID" value="CAI5770973.1"/>
    <property type="molecule type" value="Genomic_DNA"/>
</dbReference>
<name>A0AA35K610_9SAUR</name>
<feature type="compositionally biased region" description="Basic residues" evidence="1">
    <location>
        <begin position="19"/>
        <end position="31"/>
    </location>
</feature>